<dbReference type="EMBL" id="JPOS01000097">
    <property type="protein sequence ID" value="KGE85020.1"/>
    <property type="molecule type" value="Genomic_DNA"/>
</dbReference>
<dbReference type="InterPro" id="IPR042095">
    <property type="entry name" value="SUMF_sf"/>
</dbReference>
<dbReference type="GO" id="GO:0120147">
    <property type="term" value="F:formylglycine-generating oxidase activity"/>
    <property type="evidence" value="ECO:0007669"/>
    <property type="project" value="TreeGrafter"/>
</dbReference>
<dbReference type="InterPro" id="IPR016187">
    <property type="entry name" value="CTDL_fold"/>
</dbReference>
<dbReference type="PANTHER" id="PTHR23150">
    <property type="entry name" value="SULFATASE MODIFYING FACTOR 1, 2"/>
    <property type="match status" value="1"/>
</dbReference>
<keyword evidence="1" id="KW-0732">Signal</keyword>
<organism evidence="3 4">
    <name type="scientific">Phaeodactylibacter xiamenensis</name>
    <dbReference type="NCBI Taxonomy" id="1524460"/>
    <lineage>
        <taxon>Bacteria</taxon>
        <taxon>Pseudomonadati</taxon>
        <taxon>Bacteroidota</taxon>
        <taxon>Saprospiria</taxon>
        <taxon>Saprospirales</taxon>
        <taxon>Haliscomenobacteraceae</taxon>
        <taxon>Phaeodactylibacter</taxon>
    </lineage>
</organism>
<protein>
    <recommendedName>
        <fullName evidence="2">Sulfatase-modifying factor enzyme-like domain-containing protein</fullName>
    </recommendedName>
</protein>
<dbReference type="InterPro" id="IPR051043">
    <property type="entry name" value="Sulfatase_Mod_Factor_Kinase"/>
</dbReference>
<dbReference type="RefSeq" id="WP_052516498.1">
    <property type="nucleotide sequence ID" value="NZ_JBKAGJ010000032.1"/>
</dbReference>
<dbReference type="Proteomes" id="UP000029736">
    <property type="component" value="Unassembled WGS sequence"/>
</dbReference>
<feature type="signal peptide" evidence="1">
    <location>
        <begin position="1"/>
        <end position="20"/>
    </location>
</feature>
<dbReference type="OrthoDB" id="9768004at2"/>
<dbReference type="Gene3D" id="3.90.1580.10">
    <property type="entry name" value="paralog of FGE (formylglycine-generating enzyme)"/>
    <property type="match status" value="2"/>
</dbReference>
<evidence type="ECO:0000313" key="3">
    <source>
        <dbReference type="EMBL" id="KGE85020.1"/>
    </source>
</evidence>
<dbReference type="SUPFAM" id="SSF56436">
    <property type="entry name" value="C-type lectin-like"/>
    <property type="match status" value="2"/>
</dbReference>
<dbReference type="Pfam" id="PF03781">
    <property type="entry name" value="FGE-sulfatase"/>
    <property type="match status" value="2"/>
</dbReference>
<accession>A0A098RYL3</accession>
<dbReference type="AlphaFoldDB" id="A0A098RYL3"/>
<comment type="caution">
    <text evidence="3">The sequence shown here is derived from an EMBL/GenBank/DDBJ whole genome shotgun (WGS) entry which is preliminary data.</text>
</comment>
<proteinExistence type="predicted"/>
<dbReference type="STRING" id="1524460.IX84_30305"/>
<feature type="chain" id="PRO_5001947583" description="Sulfatase-modifying factor enzyme-like domain-containing protein" evidence="1">
    <location>
        <begin position="21"/>
        <end position="526"/>
    </location>
</feature>
<dbReference type="PANTHER" id="PTHR23150:SF19">
    <property type="entry name" value="FORMYLGLYCINE-GENERATING ENZYME"/>
    <property type="match status" value="1"/>
</dbReference>
<dbReference type="InterPro" id="IPR005532">
    <property type="entry name" value="SUMF_dom"/>
</dbReference>
<gene>
    <name evidence="3" type="ORF">IX84_30305</name>
</gene>
<name>A0A098RYL3_9BACT</name>
<reference evidence="3 4" key="1">
    <citation type="journal article" date="2014" name="Int. J. Syst. Evol. Microbiol.">
        <title>Phaeodactylibacter xiamenensis gen. nov., sp. nov., a member of the family Saprospiraceae isolated from the marine alga Phaeodactylum tricornutum.</title>
        <authorList>
            <person name="Chen Z.Jr."/>
            <person name="Lei X."/>
            <person name="Lai Q."/>
            <person name="Li Y."/>
            <person name="Zhang B."/>
            <person name="Zhang J."/>
            <person name="Zhang H."/>
            <person name="Yang L."/>
            <person name="Zheng W."/>
            <person name="Tian Y."/>
            <person name="Yu Z."/>
            <person name="Xu H.Jr."/>
            <person name="Zheng T."/>
        </authorList>
    </citation>
    <scope>NUCLEOTIDE SEQUENCE [LARGE SCALE GENOMIC DNA]</scope>
    <source>
        <strain evidence="3 4">KD52</strain>
    </source>
</reference>
<evidence type="ECO:0000313" key="4">
    <source>
        <dbReference type="Proteomes" id="UP000029736"/>
    </source>
</evidence>
<evidence type="ECO:0000259" key="2">
    <source>
        <dbReference type="Pfam" id="PF03781"/>
    </source>
</evidence>
<sequence length="526" mass="57652">MNHQHIHVLLLCFSFTVAWSQNLSVTLIDSGIYQRGCTIGQQPCTSSDLPAHSVTLGAFAIGTHEVTQAEYLAVIGNNPSLNIGCSDCPVERVSWYAAIVFCNVLSQQQGVAPAYYSDPELSEPFFSTAGTVYWDTESDGYRLPTEAEWEYAARGGNIDNDFRYAGSDNWTEVAVAGAATQPSATKAPNGLGLYDMSGNVAEWVWDLYGDYPNFPLCDPRGVATGTDRIVRGGHFQQSAGVSVSSRAFAEPGDQSSTIGFRVARTTGRMVTVPGGAFTMGCTAEQEPDCQNDEYPPHTVSVDDFLLSRYEVTQAEWAALIPEYTPLYNRGAGPDYPTYRVSWYDAATYCNRLSLTEGRTPAYYFDAAFTEVFDSLVGDQLAYVDIYWDTEADGYRFPTEAEWEYAARGGAAGLVTVYAGSNDLDAVAWHSGNSNVNSQPVGTRAPNELGLYDMTGNIYEWCWDWYDSDYYDVSPVDNPLGPAGLTLRTIRGGSWNTTADGSRVANRLNFLPGARRTTFAFRVARSK</sequence>
<evidence type="ECO:0000256" key="1">
    <source>
        <dbReference type="SAM" id="SignalP"/>
    </source>
</evidence>
<feature type="domain" description="Sulfatase-modifying factor enzyme-like" evidence="2">
    <location>
        <begin position="27"/>
        <end position="264"/>
    </location>
</feature>
<keyword evidence="4" id="KW-1185">Reference proteome</keyword>
<feature type="domain" description="Sulfatase-modifying factor enzyme-like" evidence="2">
    <location>
        <begin position="267"/>
        <end position="524"/>
    </location>
</feature>